<organism evidence="5 6">
    <name type="scientific">Alkalimarinus sediminis</name>
    <dbReference type="NCBI Taxonomy" id="1632866"/>
    <lineage>
        <taxon>Bacteria</taxon>
        <taxon>Pseudomonadati</taxon>
        <taxon>Pseudomonadota</taxon>
        <taxon>Gammaproteobacteria</taxon>
        <taxon>Alteromonadales</taxon>
        <taxon>Alteromonadaceae</taxon>
        <taxon>Alkalimarinus</taxon>
    </lineage>
</organism>
<feature type="domain" description="Cytochrome c-552/4" evidence="4">
    <location>
        <begin position="56"/>
        <end position="79"/>
    </location>
</feature>
<keyword evidence="6" id="KW-1185">Reference proteome</keyword>
<gene>
    <name evidence="5" type="ORF">NNL22_16645</name>
</gene>
<keyword evidence="1 3" id="KW-0732">Signal</keyword>
<dbReference type="InterPro" id="IPR051829">
    <property type="entry name" value="Multiheme_Cytochr_ET"/>
</dbReference>
<dbReference type="InterPro" id="IPR019734">
    <property type="entry name" value="TPR_rpt"/>
</dbReference>
<dbReference type="InterPro" id="IPR011990">
    <property type="entry name" value="TPR-like_helical_dom_sf"/>
</dbReference>
<dbReference type="Pfam" id="PF13432">
    <property type="entry name" value="TPR_16"/>
    <property type="match status" value="1"/>
</dbReference>
<feature type="domain" description="Cytochrome c-552/4" evidence="4">
    <location>
        <begin position="187"/>
        <end position="229"/>
    </location>
</feature>
<dbReference type="KEGG" id="asem:NNL22_16645"/>
<sequence>MSPTFTLLWQRFSVHLKATLALILCCSSVNVSANSAIIDNFSPRVKAHEAYVGSATCGQCHQAELQQWQASHHAKAMMEPTADNVLGDFNNQEVTFDDVKTIFSQREDGYFITTQNGAKKTETFKVAFTFGYTPLQQYLINIGDGKLQAFDVAWDARAKSEGGQRWFKLLPDEDTTPESPFHWTRQTQNWNSRCADCHSTNLNKGYNPVYQRYDTTFTELNVACESCHGAGKSHVSLINSGGYKKGVNSGFKTDLKQTRQFIFDGSNPIAQPKGEATSAQIDACGGCHSRRQVIGEIDPADDYHNQYSLRLIDTALYHSDGQIKDEVFVLGSFLQSKMHQAGVTCTDCHNAHTGEVKAQDNTLCTQCHVAERYDSQKHHHHKASSEGALCINCHMPTTTYMEVDDRRDHSFSTPAPQHSDAMDTPNACNSCHRIQSNQWSADAIEKWTTQAQPDPFAVINSRAINADVLALRGMTEYVADEQYPAIRRATLLSLTGTIPSRLTAETISQQLSSSSPLVRRAAVEASAFIPLQHRWGLLKPLMTDPSASVRFAVANQLAGYAAQVSGDDYVTLSKLLREYEKQLRLSQDMPAGQAAIAMYALNQGDTEGALTALNKALEIEPDYAPALLNLADLYRGMGDESEALNILKRAIAVAPDSGAIQHSFGLYWIRQGQLEKALSYLKAATEQDDSVVRYAYVYGVALESAGQLESAIKILEAANEQWPNQYDLLFSLILYLEKAGRVSESWPYLSNLSAIAPNDPEVKRRLANMRRDK</sequence>
<name>A0A9E8HI55_9ALTE</name>
<dbReference type="Pfam" id="PF14559">
    <property type="entry name" value="TPR_19"/>
    <property type="match status" value="1"/>
</dbReference>
<dbReference type="InterPro" id="IPR023155">
    <property type="entry name" value="Cyt_c-552/4"/>
</dbReference>
<dbReference type="Gene3D" id="1.25.40.10">
    <property type="entry name" value="Tetratricopeptide repeat domain"/>
    <property type="match status" value="1"/>
</dbReference>
<dbReference type="Pfam" id="PF13435">
    <property type="entry name" value="Cytochrome_C554"/>
    <property type="match status" value="2"/>
</dbReference>
<dbReference type="Gene3D" id="1.10.1130.10">
    <property type="entry name" value="Flavocytochrome C3, Chain A"/>
    <property type="match status" value="2"/>
</dbReference>
<dbReference type="EMBL" id="CP101527">
    <property type="protein sequence ID" value="UZW74627.1"/>
    <property type="molecule type" value="Genomic_DNA"/>
</dbReference>
<evidence type="ECO:0000256" key="1">
    <source>
        <dbReference type="ARBA" id="ARBA00022729"/>
    </source>
</evidence>
<evidence type="ECO:0000313" key="5">
    <source>
        <dbReference type="EMBL" id="UZW74627.1"/>
    </source>
</evidence>
<evidence type="ECO:0000259" key="4">
    <source>
        <dbReference type="Pfam" id="PF13435"/>
    </source>
</evidence>
<dbReference type="AlphaFoldDB" id="A0A9E8HI55"/>
<evidence type="ECO:0000313" key="6">
    <source>
        <dbReference type="Proteomes" id="UP001164472"/>
    </source>
</evidence>
<protein>
    <submittedName>
        <fullName evidence="5">Tetratricopeptide repeat protein</fullName>
    </submittedName>
</protein>
<feature type="repeat" description="TPR" evidence="2">
    <location>
        <begin position="590"/>
        <end position="623"/>
    </location>
</feature>
<dbReference type="Proteomes" id="UP001164472">
    <property type="component" value="Chromosome"/>
</dbReference>
<evidence type="ECO:0000256" key="3">
    <source>
        <dbReference type="SAM" id="SignalP"/>
    </source>
</evidence>
<dbReference type="PROSITE" id="PS50005">
    <property type="entry name" value="TPR"/>
    <property type="match status" value="2"/>
</dbReference>
<keyword evidence="2" id="KW-0802">TPR repeat</keyword>
<feature type="signal peptide" evidence="3">
    <location>
        <begin position="1"/>
        <end position="33"/>
    </location>
</feature>
<dbReference type="InterPro" id="IPR036280">
    <property type="entry name" value="Multihaem_cyt_sf"/>
</dbReference>
<dbReference type="RefSeq" id="WP_251810054.1">
    <property type="nucleotide sequence ID" value="NZ_CP101527.1"/>
</dbReference>
<feature type="repeat" description="TPR" evidence="2">
    <location>
        <begin position="624"/>
        <end position="657"/>
    </location>
</feature>
<dbReference type="SUPFAM" id="SSF48452">
    <property type="entry name" value="TPR-like"/>
    <property type="match status" value="1"/>
</dbReference>
<accession>A0A9E8HI55</accession>
<dbReference type="PANTHER" id="PTHR35038:SF8">
    <property type="entry name" value="C-TYPE POLYHEME CYTOCHROME OMCC"/>
    <property type="match status" value="1"/>
</dbReference>
<dbReference type="SMART" id="SM00028">
    <property type="entry name" value="TPR"/>
    <property type="match status" value="4"/>
</dbReference>
<feature type="chain" id="PRO_5038462977" evidence="3">
    <location>
        <begin position="34"/>
        <end position="773"/>
    </location>
</feature>
<dbReference type="SUPFAM" id="SSF48695">
    <property type="entry name" value="Multiheme cytochromes"/>
    <property type="match status" value="1"/>
</dbReference>
<evidence type="ECO:0000256" key="2">
    <source>
        <dbReference type="PROSITE-ProRule" id="PRU00339"/>
    </source>
</evidence>
<reference evidence="5" key="1">
    <citation type="submission" date="2022-07" db="EMBL/GenBank/DDBJ databases">
        <title>Alkalimarinus sp. nov., isolated from gut of a Alitta virens.</title>
        <authorList>
            <person name="Yang A.I."/>
            <person name="Shin N.-R."/>
        </authorList>
    </citation>
    <scope>NUCLEOTIDE SEQUENCE</scope>
    <source>
        <strain evidence="5">FA028</strain>
    </source>
</reference>
<proteinExistence type="predicted"/>
<dbReference type="PANTHER" id="PTHR35038">
    <property type="entry name" value="DISSIMILATORY SULFITE REDUCTASE SIRA"/>
    <property type="match status" value="1"/>
</dbReference>